<keyword evidence="3" id="KW-0268">Exocytosis</keyword>
<dbReference type="EMBL" id="JABCRI010000004">
    <property type="protein sequence ID" value="KAF8408419.1"/>
    <property type="molecule type" value="Genomic_DNA"/>
</dbReference>
<dbReference type="OMA" id="LITEICF"/>
<organism evidence="5 6">
    <name type="scientific">Tetracentron sinense</name>
    <name type="common">Spur-leaf</name>
    <dbReference type="NCBI Taxonomy" id="13715"/>
    <lineage>
        <taxon>Eukaryota</taxon>
        <taxon>Viridiplantae</taxon>
        <taxon>Streptophyta</taxon>
        <taxon>Embryophyta</taxon>
        <taxon>Tracheophyta</taxon>
        <taxon>Spermatophyta</taxon>
        <taxon>Magnoliopsida</taxon>
        <taxon>Trochodendrales</taxon>
        <taxon>Trochodendraceae</taxon>
        <taxon>Tetracentron</taxon>
    </lineage>
</organism>
<gene>
    <name evidence="5" type="ORF">HHK36_007571</name>
</gene>
<dbReference type="Proteomes" id="UP000655225">
    <property type="component" value="Unassembled WGS sequence"/>
</dbReference>
<comment type="similarity">
    <text evidence="1 3">Belongs to the EXO70 family.</text>
</comment>
<keyword evidence="2 3" id="KW-0813">Transport</keyword>
<evidence type="ECO:0000313" key="5">
    <source>
        <dbReference type="EMBL" id="KAF8408419.1"/>
    </source>
</evidence>
<sequence length="631" mass="71127">MAGDERVMDAAGKSLGTSKNVILTLSNFDSTFTELLSTGGGAGPSKSTSKTEEQFEAAEKILLRWVSNSDTRWEDSPYESAEYLSAVDEILLLTEDLTLSPDGEIMERAENILNQAMLRLQDEFRHILVQSTVPLGLDAEQLYGSISSVTDGTEDFERSVGEEQESFCEERWESLGDDLCVDLMHPAAVADLKEIAYRMMRSGYEKECCQIYTGVRRDFLDEWLSILGVENLSIEQVQTIEWMSLAEKMKKWIHAIKIVVSLLLSGEKQLCDQVFGGSELITEICFTETAKGCVMQLIHFVGAVLIGRRAPEKLFRILDMYDALTNVLPDLEALFSDDDSGNSVFSEARGMLDGLGEAVKDTFAEFEKAVLSETSRKPIQGATVHPLARYVMNYVRKLVDYSDSLNSLLESSSEESDGLEGYGDDPVQLVSISPIARRVLFLISSLETNLKDKSKLYWDVAMQYIFLMNNSLYIFQKVKGSELGILLGDNWLHERHGQIRQFATSYLRASWSKVLSCLKEEGIGGGECSSNVSKVALKERFKNFNLNFEEIYKNQTAWKVPDPEFREQLQISISEKVIPAYRSFIGRFGGHLENGRHVEKYIKYTPEDLENSILDLFQGSLRILHPPRQRS</sequence>
<dbReference type="InterPro" id="IPR004140">
    <property type="entry name" value="Exo70"/>
</dbReference>
<accession>A0A834ZJ66</accession>
<evidence type="ECO:0000256" key="1">
    <source>
        <dbReference type="ARBA" id="ARBA00006756"/>
    </source>
</evidence>
<evidence type="ECO:0000256" key="3">
    <source>
        <dbReference type="RuleBase" id="RU365026"/>
    </source>
</evidence>
<evidence type="ECO:0000313" key="6">
    <source>
        <dbReference type="Proteomes" id="UP000655225"/>
    </source>
</evidence>
<dbReference type="OrthoDB" id="1922221at2759"/>
<dbReference type="SUPFAM" id="SSF74788">
    <property type="entry name" value="Cullin repeat-like"/>
    <property type="match status" value="1"/>
</dbReference>
<evidence type="ECO:0000256" key="2">
    <source>
        <dbReference type="ARBA" id="ARBA00022448"/>
    </source>
</evidence>
<protein>
    <recommendedName>
        <fullName evidence="3">Exocyst subunit Exo70 family protein</fullName>
    </recommendedName>
</protein>
<dbReference type="Pfam" id="PF20669">
    <property type="entry name" value="Exo70_N"/>
    <property type="match status" value="1"/>
</dbReference>
<dbReference type="GO" id="GO:0000145">
    <property type="term" value="C:exocyst"/>
    <property type="evidence" value="ECO:0007669"/>
    <property type="project" value="InterPro"/>
</dbReference>
<dbReference type="PANTHER" id="PTHR12542">
    <property type="entry name" value="EXOCYST COMPLEX PROTEIN EXO70"/>
    <property type="match status" value="1"/>
</dbReference>
<dbReference type="InterPro" id="IPR016159">
    <property type="entry name" value="Cullin_repeat-like_dom_sf"/>
</dbReference>
<dbReference type="PANTHER" id="PTHR12542:SF142">
    <property type="entry name" value="EXOCYST SUBUNIT EXO70 FAMILY PROTEIN"/>
    <property type="match status" value="1"/>
</dbReference>
<keyword evidence="3" id="KW-0653">Protein transport</keyword>
<reference evidence="5 6" key="1">
    <citation type="submission" date="2020-04" db="EMBL/GenBank/DDBJ databases">
        <title>Plant Genome Project.</title>
        <authorList>
            <person name="Zhang R.-G."/>
        </authorList>
    </citation>
    <scope>NUCLEOTIDE SEQUENCE [LARGE SCALE GENOMIC DNA]</scope>
    <source>
        <strain evidence="5">YNK0</strain>
        <tissue evidence="5">Leaf</tissue>
    </source>
</reference>
<dbReference type="GO" id="GO:0006887">
    <property type="term" value="P:exocytosis"/>
    <property type="evidence" value="ECO:0007669"/>
    <property type="project" value="UniProtKB-KW"/>
</dbReference>
<feature type="domain" description="Exocyst complex subunit Exo70 C-terminal" evidence="4">
    <location>
        <begin position="250"/>
        <end position="615"/>
    </location>
</feature>
<dbReference type="GO" id="GO:0005546">
    <property type="term" value="F:phosphatidylinositol-4,5-bisphosphate binding"/>
    <property type="evidence" value="ECO:0007669"/>
    <property type="project" value="InterPro"/>
</dbReference>
<comment type="caution">
    <text evidence="5">The sequence shown here is derived from an EMBL/GenBank/DDBJ whole genome shotgun (WGS) entry which is preliminary data.</text>
</comment>
<dbReference type="Pfam" id="PF03081">
    <property type="entry name" value="Exo70_C"/>
    <property type="match status" value="1"/>
</dbReference>
<comment type="function">
    <text evidence="3">Component of the exocyst complex.</text>
</comment>
<dbReference type="InterPro" id="IPR046364">
    <property type="entry name" value="Exo70_C"/>
</dbReference>
<evidence type="ECO:0000259" key="4">
    <source>
        <dbReference type="Pfam" id="PF03081"/>
    </source>
</evidence>
<proteinExistence type="inferred from homology"/>
<dbReference type="Gene3D" id="1.20.1280.170">
    <property type="entry name" value="Exocyst complex component Exo70"/>
    <property type="match status" value="1"/>
</dbReference>
<keyword evidence="6" id="KW-1185">Reference proteome</keyword>
<dbReference type="AlphaFoldDB" id="A0A834ZJ66"/>
<name>A0A834ZJ66_TETSI</name>
<dbReference type="GO" id="GO:0015031">
    <property type="term" value="P:protein transport"/>
    <property type="evidence" value="ECO:0007669"/>
    <property type="project" value="UniProtKB-KW"/>
</dbReference>